<feature type="non-terminal residue" evidence="9">
    <location>
        <position position="1"/>
    </location>
</feature>
<evidence type="ECO:0000256" key="5">
    <source>
        <dbReference type="ARBA" id="ARBA00022679"/>
    </source>
</evidence>
<dbReference type="AlphaFoldDB" id="A0A1E4REX4"/>
<keyword evidence="6" id="KW-0496">Mitochondrion</keyword>
<evidence type="ECO:0000313" key="9">
    <source>
        <dbReference type="EMBL" id="ODV65783.1"/>
    </source>
</evidence>
<comment type="catalytic activity">
    <reaction evidence="7">
        <text>L-arginyl-[protein] + 2 S-adenosyl-L-methionine = N(omega),N(omega)'-dimethyl-L-arginyl-[protein] + 2 S-adenosyl-L-homocysteine + 2 H(+)</text>
        <dbReference type="Rhea" id="RHEA:48108"/>
        <dbReference type="Rhea" id="RHEA-COMP:10532"/>
        <dbReference type="Rhea" id="RHEA-COMP:11992"/>
        <dbReference type="ChEBI" id="CHEBI:15378"/>
        <dbReference type="ChEBI" id="CHEBI:29965"/>
        <dbReference type="ChEBI" id="CHEBI:57856"/>
        <dbReference type="ChEBI" id="CHEBI:59789"/>
        <dbReference type="ChEBI" id="CHEBI:88221"/>
        <dbReference type="EC" id="2.1.1.320"/>
    </reaction>
</comment>
<dbReference type="EC" id="2.1.1.320" evidence="3"/>
<dbReference type="Gene3D" id="3.40.50.12710">
    <property type="match status" value="1"/>
</dbReference>
<evidence type="ECO:0000256" key="2">
    <source>
        <dbReference type="ARBA" id="ARBA00005891"/>
    </source>
</evidence>
<accession>A0A1E4REX4</accession>
<evidence type="ECO:0000313" key="10">
    <source>
        <dbReference type="Proteomes" id="UP000095085"/>
    </source>
</evidence>
<evidence type="ECO:0000256" key="6">
    <source>
        <dbReference type="ARBA" id="ARBA00023128"/>
    </source>
</evidence>
<dbReference type="GO" id="GO:0032259">
    <property type="term" value="P:methylation"/>
    <property type="evidence" value="ECO:0007669"/>
    <property type="project" value="UniProtKB-KW"/>
</dbReference>
<keyword evidence="10" id="KW-1185">Reference proteome</keyword>
<sequence>MIHVLRQGRLPNTQCVLLVQSRSLFKNFKKIVKKIDFEEKDTKHHEYSIRPDTFAFKVSAANEKNRSLLQHSNPDKPVAPIPKHPLQKDSNTEFNNFNLVDFVYKNSTNYPFENKTPQEVFNTYPSTNSAKLARFKTRPKKSKMLVSDFIEDSLYNPHYGYFSREVEIFHPDKPFDYQNIADVDDFMENWKQAYSKYDEGNLKNQEPKEKFQASQEENVDKIKSKFARHAKKIQKDDLIATKSHSGNTNRRSLQLWHTPTELFQPYYGESLARYILVNYKLNGNYPYNDLIIYEMGGGNGTLMCNILNFIKENEPDIYLRTQYKIIEISSQLAMKQFKSAMSSKLVEQGLDELKLEIINKSIFNWDKIVEDPCFFIALEVFDNFSHDLIRYDNATGLPHQGHVLIDDQGDFYEFFTPELSYYSNAFLQLRENGQYPILRNSSSWLNKLQTYKSLIPFIDKSDIHPLNYSSSKLKWQNSLVPFKDDLTPGEFIPTRLLQFFQILKHRFPHHSLICSDFNTLPKTIGDNYYNAPVVQTVIQDRMVDVSTYMCHQGYFDIMFPTDFELASDLYKQVTGKVSRVESHHDFLDQWADLEMTTTKKNENPMLDFYRNVSFMVS</sequence>
<dbReference type="Pfam" id="PF02636">
    <property type="entry name" value="Methyltransf_28"/>
    <property type="match status" value="1"/>
</dbReference>
<keyword evidence="4" id="KW-0489">Methyltransferase</keyword>
<reference evidence="10" key="1">
    <citation type="submission" date="2016-05" db="EMBL/GenBank/DDBJ databases">
        <title>Comparative genomics of biotechnologically important yeasts.</title>
        <authorList>
            <consortium name="DOE Joint Genome Institute"/>
            <person name="Riley R."/>
            <person name="Haridas S."/>
            <person name="Wolfe K.H."/>
            <person name="Lopes M.R."/>
            <person name="Hittinger C.T."/>
            <person name="Goker M."/>
            <person name="Salamov A."/>
            <person name="Wisecaver J."/>
            <person name="Long T.M."/>
            <person name="Aerts A.L."/>
            <person name="Barry K."/>
            <person name="Choi C."/>
            <person name="Clum A."/>
            <person name="Coughlan A.Y."/>
            <person name="Deshpande S."/>
            <person name="Douglass A.P."/>
            <person name="Hanson S.J."/>
            <person name="Klenk H.-P."/>
            <person name="Labutti K."/>
            <person name="Lapidus A."/>
            <person name="Lindquist E."/>
            <person name="Lipzen A."/>
            <person name="Meier-Kolthoff J.P."/>
            <person name="Ohm R.A."/>
            <person name="Otillar R.P."/>
            <person name="Pangilinan J."/>
            <person name="Peng Y."/>
            <person name="Rokas A."/>
            <person name="Rosa C.A."/>
            <person name="Scheuner C."/>
            <person name="Sibirny A.A."/>
            <person name="Slot J.C."/>
            <person name="Stielow J.B."/>
            <person name="Sun H."/>
            <person name="Kurtzman C.P."/>
            <person name="Blackwell M."/>
            <person name="Grigoriev I.V."/>
            <person name="Jeffries T.W."/>
        </authorList>
    </citation>
    <scope>NUCLEOTIDE SEQUENCE [LARGE SCALE GENOMIC DNA]</scope>
    <source>
        <strain evidence="10">NRRL Y-1933</strain>
    </source>
</reference>
<comment type="similarity">
    <text evidence="2">Belongs to the NDUFAF7 family.</text>
</comment>
<dbReference type="PANTHER" id="PTHR12049">
    <property type="entry name" value="PROTEIN ARGININE METHYLTRANSFERASE NDUFAF7, MITOCHONDRIAL"/>
    <property type="match status" value="1"/>
</dbReference>
<protein>
    <recommendedName>
        <fullName evidence="3">type II protein arginine methyltransferase</fullName>
        <ecNumber evidence="3">2.1.1.320</ecNumber>
    </recommendedName>
</protein>
<evidence type="ECO:0000256" key="3">
    <source>
        <dbReference type="ARBA" id="ARBA00011935"/>
    </source>
</evidence>
<evidence type="ECO:0000256" key="8">
    <source>
        <dbReference type="SAM" id="MobiDB-lite"/>
    </source>
</evidence>
<comment type="subcellular location">
    <subcellularLocation>
        <location evidence="1">Mitochondrion</location>
    </subcellularLocation>
</comment>
<dbReference type="InterPro" id="IPR003788">
    <property type="entry name" value="NDUFAF7"/>
</dbReference>
<proteinExistence type="inferred from homology"/>
<dbReference type="GeneID" id="30994414"/>
<organism evidence="9 10">
    <name type="scientific">Hyphopichia burtonii NRRL Y-1933</name>
    <dbReference type="NCBI Taxonomy" id="984485"/>
    <lineage>
        <taxon>Eukaryota</taxon>
        <taxon>Fungi</taxon>
        <taxon>Dikarya</taxon>
        <taxon>Ascomycota</taxon>
        <taxon>Saccharomycotina</taxon>
        <taxon>Pichiomycetes</taxon>
        <taxon>Debaryomycetaceae</taxon>
        <taxon>Hyphopichia</taxon>
    </lineage>
</organism>
<dbReference type="GO" id="GO:0005739">
    <property type="term" value="C:mitochondrion"/>
    <property type="evidence" value="ECO:0007669"/>
    <property type="project" value="UniProtKB-SubCell"/>
</dbReference>
<feature type="region of interest" description="Disordered" evidence="8">
    <location>
        <begin position="69"/>
        <end position="90"/>
    </location>
</feature>
<evidence type="ECO:0000256" key="4">
    <source>
        <dbReference type="ARBA" id="ARBA00022603"/>
    </source>
</evidence>
<dbReference type="InterPro" id="IPR038375">
    <property type="entry name" value="NDUFAF7_sf"/>
</dbReference>
<name>A0A1E4REX4_9ASCO</name>
<dbReference type="Proteomes" id="UP000095085">
    <property type="component" value="Unassembled WGS sequence"/>
</dbReference>
<dbReference type="OrthoDB" id="17415at2759"/>
<gene>
    <name evidence="9" type="ORF">HYPBUDRAFT_143806</name>
</gene>
<dbReference type="PANTHER" id="PTHR12049:SF5">
    <property type="entry name" value="PROTEIN ARGININE METHYLTRANSFERASE NDUFAF7 HOMOLOG, MITOCHONDRIAL"/>
    <property type="match status" value="1"/>
</dbReference>
<keyword evidence="5" id="KW-0808">Transferase</keyword>
<evidence type="ECO:0000256" key="1">
    <source>
        <dbReference type="ARBA" id="ARBA00004173"/>
    </source>
</evidence>
<dbReference type="GO" id="GO:0035243">
    <property type="term" value="F:protein-arginine omega-N symmetric methyltransferase activity"/>
    <property type="evidence" value="ECO:0007669"/>
    <property type="project" value="UniProtKB-EC"/>
</dbReference>
<evidence type="ECO:0000256" key="7">
    <source>
        <dbReference type="ARBA" id="ARBA00048612"/>
    </source>
</evidence>
<dbReference type="InterPro" id="IPR029063">
    <property type="entry name" value="SAM-dependent_MTases_sf"/>
</dbReference>
<dbReference type="STRING" id="984485.A0A1E4REX4"/>
<dbReference type="RefSeq" id="XP_020074850.1">
    <property type="nucleotide sequence ID" value="XM_020219864.1"/>
</dbReference>
<dbReference type="SUPFAM" id="SSF53335">
    <property type="entry name" value="S-adenosyl-L-methionine-dependent methyltransferases"/>
    <property type="match status" value="1"/>
</dbReference>
<dbReference type="EMBL" id="KV454544">
    <property type="protein sequence ID" value="ODV65783.1"/>
    <property type="molecule type" value="Genomic_DNA"/>
</dbReference>